<sequence>MMMKNRKCIAGVFAAALGFGMMTLSPAVEAAPVYQSLDYINGATNEYSFRMKEEDRVHEQNVRKIRFEFQRDGNQEKYDRAMKEEQKRHDQEVKNIKRDYDKRTPWRR</sequence>
<dbReference type="STRING" id="679201.HMPREF9334_02155"/>
<evidence type="ECO:0000313" key="3">
    <source>
        <dbReference type="EMBL" id="EHG19016.1"/>
    </source>
</evidence>
<evidence type="ECO:0000256" key="1">
    <source>
        <dbReference type="SAM" id="MobiDB-lite"/>
    </source>
</evidence>
<feature type="region of interest" description="Disordered" evidence="1">
    <location>
        <begin position="76"/>
        <end position="108"/>
    </location>
</feature>
<gene>
    <name evidence="3" type="ORF">HMPREF9334_02155</name>
</gene>
<accession>G5GSC3</accession>
<organism evidence="3 4">
    <name type="scientific">Selenomonas infelix ATCC 43532</name>
    <dbReference type="NCBI Taxonomy" id="679201"/>
    <lineage>
        <taxon>Bacteria</taxon>
        <taxon>Bacillati</taxon>
        <taxon>Bacillota</taxon>
        <taxon>Negativicutes</taxon>
        <taxon>Selenomonadales</taxon>
        <taxon>Selenomonadaceae</taxon>
        <taxon>Selenomonas</taxon>
    </lineage>
</organism>
<name>G5GSC3_9FIRM</name>
<protein>
    <submittedName>
        <fullName evidence="3">Uncharacterized protein</fullName>
    </submittedName>
</protein>
<dbReference type="AlphaFoldDB" id="G5GSC3"/>
<dbReference type="PATRIC" id="fig|679201.3.peg.2177"/>
<keyword evidence="2" id="KW-0732">Signal</keyword>
<feature type="chain" id="PRO_5003477525" evidence="2">
    <location>
        <begin position="31"/>
        <end position="108"/>
    </location>
</feature>
<dbReference type="HOGENOM" id="CLU_2182124_0_0_9"/>
<evidence type="ECO:0000313" key="4">
    <source>
        <dbReference type="Proteomes" id="UP000004129"/>
    </source>
</evidence>
<dbReference type="EMBL" id="ACZM01000019">
    <property type="protein sequence ID" value="EHG19016.1"/>
    <property type="molecule type" value="Genomic_DNA"/>
</dbReference>
<keyword evidence="4" id="KW-1185">Reference proteome</keyword>
<reference evidence="3 4" key="1">
    <citation type="submission" date="2011-08" db="EMBL/GenBank/DDBJ databases">
        <title>The Genome Sequence of Selenomonas infelix ATCC 43532.</title>
        <authorList>
            <consortium name="The Broad Institute Genome Sequencing Platform"/>
            <person name="Earl A."/>
            <person name="Ward D."/>
            <person name="Feldgarden M."/>
            <person name="Gevers D."/>
            <person name="Izard J."/>
            <person name="Blanton J.M."/>
            <person name="Baranova O.V."/>
            <person name="Dewhirst F.E."/>
            <person name="Young S.K."/>
            <person name="Zeng Q."/>
            <person name="Gargeya S."/>
            <person name="Fitzgerald M."/>
            <person name="Haas B."/>
            <person name="Abouelleil A."/>
            <person name="Alvarado L."/>
            <person name="Arachchi H.M."/>
            <person name="Berlin A."/>
            <person name="Brown A."/>
            <person name="Chapman S.B."/>
            <person name="Chen Z."/>
            <person name="Dunbar C."/>
            <person name="Freedman E."/>
            <person name="Gearin G."/>
            <person name="Gellesch M."/>
            <person name="Goldberg J."/>
            <person name="Griggs A."/>
            <person name="Gujja S."/>
            <person name="Heiman D."/>
            <person name="Howarth C."/>
            <person name="Larson L."/>
            <person name="Lui A."/>
            <person name="MacDonald P.J.P."/>
            <person name="Montmayeur A."/>
            <person name="Murphy C."/>
            <person name="Neiman D."/>
            <person name="Pearson M."/>
            <person name="Priest M."/>
            <person name="Roberts A."/>
            <person name="Saif S."/>
            <person name="Shea T."/>
            <person name="Shenoy N."/>
            <person name="Sisk P."/>
            <person name="Stolte C."/>
            <person name="Sykes S."/>
            <person name="Wortman J."/>
            <person name="Nusbaum C."/>
            <person name="Birren B."/>
        </authorList>
    </citation>
    <scope>NUCLEOTIDE SEQUENCE [LARGE SCALE GENOMIC DNA]</scope>
    <source>
        <strain evidence="3 4">ATCC 43532</strain>
    </source>
</reference>
<comment type="caution">
    <text evidence="3">The sequence shown here is derived from an EMBL/GenBank/DDBJ whole genome shotgun (WGS) entry which is preliminary data.</text>
</comment>
<feature type="signal peptide" evidence="2">
    <location>
        <begin position="1"/>
        <end position="30"/>
    </location>
</feature>
<proteinExistence type="predicted"/>
<dbReference type="Proteomes" id="UP000004129">
    <property type="component" value="Unassembled WGS sequence"/>
</dbReference>
<evidence type="ECO:0000256" key="2">
    <source>
        <dbReference type="SAM" id="SignalP"/>
    </source>
</evidence>